<reference evidence="2 3" key="1">
    <citation type="journal article" date="2013" name="Genome Biol.">
        <title>The genome sequence of the most widely cultivated cacao type and its use to identify candidate genes regulating pod color.</title>
        <authorList>
            <person name="Motamayor J.C."/>
            <person name="Mockaitis K."/>
            <person name="Schmutz J."/>
            <person name="Haiminen N."/>
            <person name="Iii D.L."/>
            <person name="Cornejo O."/>
            <person name="Findley S.D."/>
            <person name="Zheng P."/>
            <person name="Utro F."/>
            <person name="Royaert S."/>
            <person name="Saski C."/>
            <person name="Jenkins J."/>
            <person name="Podicheti R."/>
            <person name="Zhao M."/>
            <person name="Scheffler B.E."/>
            <person name="Stack J.C."/>
            <person name="Feltus F.A."/>
            <person name="Mustiga G.M."/>
            <person name="Amores F."/>
            <person name="Phillips W."/>
            <person name="Marelli J.P."/>
            <person name="May G.D."/>
            <person name="Shapiro H."/>
            <person name="Ma J."/>
            <person name="Bustamante C.D."/>
            <person name="Schnell R.J."/>
            <person name="Main D."/>
            <person name="Gilbert D."/>
            <person name="Parida L."/>
            <person name="Kuhn D.N."/>
        </authorList>
    </citation>
    <scope>NUCLEOTIDE SEQUENCE [LARGE SCALE GENOMIC DNA]</scope>
    <source>
        <strain evidence="3">cv. Matina 1-6</strain>
    </source>
</reference>
<keyword evidence="3" id="KW-1185">Reference proteome</keyword>
<feature type="region of interest" description="Disordered" evidence="1">
    <location>
        <begin position="33"/>
        <end position="52"/>
    </location>
</feature>
<dbReference type="EMBL" id="CM001888">
    <property type="protein sequence ID" value="EOY17553.1"/>
    <property type="molecule type" value="Genomic_DNA"/>
</dbReference>
<evidence type="ECO:0000313" key="2">
    <source>
        <dbReference type="EMBL" id="EOY17553.1"/>
    </source>
</evidence>
<dbReference type="HOGENOM" id="CLU_3091183_0_0_1"/>
<dbReference type="Proteomes" id="UP000026915">
    <property type="component" value="Chromosome 10"/>
</dbReference>
<dbReference type="InParanoid" id="A0A061FKW3"/>
<accession>A0A061FKW3</accession>
<proteinExistence type="predicted"/>
<dbReference type="Gramene" id="EOY17553">
    <property type="protein sequence ID" value="EOY17553"/>
    <property type="gene ID" value="TCM_042361"/>
</dbReference>
<sequence>MGGSSVSMNDLDAWGPSRPHSFVGHIAHSMKSDREEYRFTRSTKRQDFLERK</sequence>
<dbReference type="AlphaFoldDB" id="A0A061FKW3"/>
<evidence type="ECO:0000313" key="3">
    <source>
        <dbReference type="Proteomes" id="UP000026915"/>
    </source>
</evidence>
<gene>
    <name evidence="2" type="ORF">TCM_042361</name>
</gene>
<protein>
    <submittedName>
        <fullName evidence="2">Uncharacterized protein</fullName>
    </submittedName>
</protein>
<evidence type="ECO:0000256" key="1">
    <source>
        <dbReference type="SAM" id="MobiDB-lite"/>
    </source>
</evidence>
<organism evidence="2 3">
    <name type="scientific">Theobroma cacao</name>
    <name type="common">Cacao</name>
    <name type="synonym">Cocoa</name>
    <dbReference type="NCBI Taxonomy" id="3641"/>
    <lineage>
        <taxon>Eukaryota</taxon>
        <taxon>Viridiplantae</taxon>
        <taxon>Streptophyta</taxon>
        <taxon>Embryophyta</taxon>
        <taxon>Tracheophyta</taxon>
        <taxon>Spermatophyta</taxon>
        <taxon>Magnoliopsida</taxon>
        <taxon>eudicotyledons</taxon>
        <taxon>Gunneridae</taxon>
        <taxon>Pentapetalae</taxon>
        <taxon>rosids</taxon>
        <taxon>malvids</taxon>
        <taxon>Malvales</taxon>
        <taxon>Malvaceae</taxon>
        <taxon>Byttnerioideae</taxon>
        <taxon>Theobroma</taxon>
    </lineage>
</organism>
<name>A0A061FKW3_THECC</name>